<evidence type="ECO:0000256" key="3">
    <source>
        <dbReference type="SAM" id="MobiDB-lite"/>
    </source>
</evidence>
<protein>
    <submittedName>
        <fullName evidence="6">ABC-type branched-subunit amino acid transport system substrate-binding protein</fullName>
    </submittedName>
</protein>
<comment type="similarity">
    <text evidence="1">Belongs to the leucine-binding protein family.</text>
</comment>
<comment type="caution">
    <text evidence="6">The sequence shown here is derived from an EMBL/GenBank/DDBJ whole genome shotgun (WGS) entry which is preliminary data.</text>
</comment>
<dbReference type="PROSITE" id="PS51257">
    <property type="entry name" value="PROKAR_LIPOPROTEIN"/>
    <property type="match status" value="1"/>
</dbReference>
<accession>A0A542ZGV0</accession>
<sequence length="428" mass="43176">MRTRHGLRVLAVALTAGLAVAGCTSPSQNTSAKAPDPVRPEAVKLGAHPVPANTHIGIVVSLKSAPGQGSEWLGNAGGAEVAAYQYKLGGRAVTLDVVDDKGTAAGATAALRTLAGKEVAGIVAATSGSHLTDALAKAATRTPVLLPYETDAAGLPDNVWLTGPDSGQVVKTLRTVLAQRNLRRPFVVTTDQQPLPGLDGAQSGTLGPQSGGDALRAGIEKAARSGLVDSVVVAAPAEAQASLVAALQGTKLDLPVLLGADAVSPVFADSLAQHGSLAGELTTVGLDAGDVTALGSDDHADRAASFFAALRIVAGDPQVQDLFGQATFADQAGVADIRSHDAVVSLVRAVATAGSTAPDKVLAALSGLRVTGSDGLAGPDLDFRLHSAVADQDVHVLHATSQNPSVRPSAVGSPLKLFWFAEPSHEES</sequence>
<evidence type="ECO:0000313" key="6">
    <source>
        <dbReference type="EMBL" id="TQL59573.1"/>
    </source>
</evidence>
<evidence type="ECO:0000256" key="4">
    <source>
        <dbReference type="SAM" id="SignalP"/>
    </source>
</evidence>
<dbReference type="RefSeq" id="WP_141787578.1">
    <property type="nucleotide sequence ID" value="NZ_BAAAKX010000004.1"/>
</dbReference>
<feature type="signal peptide" evidence="4">
    <location>
        <begin position="1"/>
        <end position="21"/>
    </location>
</feature>
<reference evidence="6 7" key="1">
    <citation type="submission" date="2019-06" db="EMBL/GenBank/DDBJ databases">
        <title>Sequencing the genomes of 1000 actinobacteria strains.</title>
        <authorList>
            <person name="Klenk H.-P."/>
        </authorList>
    </citation>
    <scope>NUCLEOTIDE SEQUENCE [LARGE SCALE GENOMIC DNA]</scope>
    <source>
        <strain evidence="6 7">DSM 18082</strain>
    </source>
</reference>
<evidence type="ECO:0000313" key="7">
    <source>
        <dbReference type="Proteomes" id="UP000319514"/>
    </source>
</evidence>
<keyword evidence="7" id="KW-1185">Reference proteome</keyword>
<evidence type="ECO:0000256" key="2">
    <source>
        <dbReference type="ARBA" id="ARBA00022729"/>
    </source>
</evidence>
<proteinExistence type="inferred from homology"/>
<dbReference type="AlphaFoldDB" id="A0A542ZGV0"/>
<feature type="domain" description="Leucine-binding protein" evidence="5">
    <location>
        <begin position="74"/>
        <end position="396"/>
    </location>
</feature>
<dbReference type="Proteomes" id="UP000319514">
    <property type="component" value="Unassembled WGS sequence"/>
</dbReference>
<name>A0A542ZGV0_9MICO</name>
<dbReference type="Pfam" id="PF13458">
    <property type="entry name" value="Peripla_BP_6"/>
    <property type="match status" value="1"/>
</dbReference>
<gene>
    <name evidence="6" type="ORF">FB474_0929</name>
</gene>
<organism evidence="6 7">
    <name type="scientific">Oryzihumus leptocrescens</name>
    <dbReference type="NCBI Taxonomy" id="297536"/>
    <lineage>
        <taxon>Bacteria</taxon>
        <taxon>Bacillati</taxon>
        <taxon>Actinomycetota</taxon>
        <taxon>Actinomycetes</taxon>
        <taxon>Micrococcales</taxon>
        <taxon>Intrasporangiaceae</taxon>
        <taxon>Oryzihumus</taxon>
    </lineage>
</organism>
<dbReference type="SUPFAM" id="SSF53822">
    <property type="entry name" value="Periplasmic binding protein-like I"/>
    <property type="match status" value="1"/>
</dbReference>
<dbReference type="InterPro" id="IPR028082">
    <property type="entry name" value="Peripla_BP_I"/>
</dbReference>
<dbReference type="InterPro" id="IPR028081">
    <property type="entry name" value="Leu-bd"/>
</dbReference>
<evidence type="ECO:0000259" key="5">
    <source>
        <dbReference type="Pfam" id="PF13458"/>
    </source>
</evidence>
<dbReference type="OrthoDB" id="3787700at2"/>
<feature type="region of interest" description="Disordered" evidence="3">
    <location>
        <begin position="191"/>
        <end position="211"/>
    </location>
</feature>
<keyword evidence="2 4" id="KW-0732">Signal</keyword>
<evidence type="ECO:0000256" key="1">
    <source>
        <dbReference type="ARBA" id="ARBA00010062"/>
    </source>
</evidence>
<dbReference type="EMBL" id="VFOQ01000001">
    <property type="protein sequence ID" value="TQL59573.1"/>
    <property type="molecule type" value="Genomic_DNA"/>
</dbReference>
<feature type="chain" id="PRO_5039201930" evidence="4">
    <location>
        <begin position="22"/>
        <end position="428"/>
    </location>
</feature>
<dbReference type="Gene3D" id="3.40.50.2300">
    <property type="match status" value="2"/>
</dbReference>